<dbReference type="Pfam" id="PF04345">
    <property type="entry name" value="Chor_lyase"/>
    <property type="match status" value="1"/>
</dbReference>
<dbReference type="PANTHER" id="PTHR38683">
    <property type="entry name" value="CHORISMATE PYRUVATE-LYASE"/>
    <property type="match status" value="1"/>
</dbReference>
<dbReference type="EMBL" id="MUYB01000006">
    <property type="protein sequence ID" value="OOS06966.1"/>
    <property type="molecule type" value="Genomic_DNA"/>
</dbReference>
<dbReference type="Proteomes" id="UP000190023">
    <property type="component" value="Unassembled WGS sequence"/>
</dbReference>
<dbReference type="GO" id="GO:0006744">
    <property type="term" value="P:ubiquinone biosynthetic process"/>
    <property type="evidence" value="ECO:0007669"/>
    <property type="project" value="UniProtKB-KW"/>
</dbReference>
<proteinExistence type="predicted"/>
<evidence type="ECO:0000256" key="2">
    <source>
        <dbReference type="ARBA" id="ARBA00022688"/>
    </source>
</evidence>
<dbReference type="STRING" id="123822.B0188_01655"/>
<dbReference type="AlphaFoldDB" id="A0A1T0BAE1"/>
<sequence length="167" mass="19493">MHNFEQYRNLLAAKDWQITGENLPRNIAEWLLHTDSLTEKLQQICQLLQVDIVQQGWQDGGATVSRRKMWRREVVLKGDGNAWIFAQTVLSEKTIETVAKEVLTLGDKPIGLWLFPQKPQRLTLEWRQDEKSGLYARRSQLLLKGYPLEIRELFLPKFSFESTLIKA</sequence>
<dbReference type="Gene3D" id="3.40.1410.10">
    <property type="entry name" value="Chorismate lyase-like"/>
    <property type="match status" value="1"/>
</dbReference>
<evidence type="ECO:0000256" key="1">
    <source>
        <dbReference type="ARBA" id="ARBA00022490"/>
    </source>
</evidence>
<gene>
    <name evidence="4" type="ORF">B0188_01655</name>
</gene>
<organism evidence="4 5">
    <name type="scientific">[Haemophilus] felis</name>
    <dbReference type="NCBI Taxonomy" id="123822"/>
    <lineage>
        <taxon>Bacteria</taxon>
        <taxon>Pseudomonadati</taxon>
        <taxon>Pseudomonadota</taxon>
        <taxon>Gammaproteobacteria</taxon>
        <taxon>Pasteurellales</taxon>
        <taxon>Pasteurellaceae</taxon>
    </lineage>
</organism>
<reference evidence="4 5" key="1">
    <citation type="submission" date="2017-02" db="EMBL/GenBank/DDBJ databases">
        <title>Draft genome sequence of Haemophilus felis CCUG 31170 type strain.</title>
        <authorList>
            <person name="Engstrom-Jakobsson H."/>
            <person name="Salva-Serra F."/>
            <person name="Thorell K."/>
            <person name="Gonzales-Siles L."/>
            <person name="Karlsson R."/>
            <person name="Boulund F."/>
            <person name="Engstrand L."/>
            <person name="Kristiansson E."/>
            <person name="Moore E."/>
        </authorList>
    </citation>
    <scope>NUCLEOTIDE SEQUENCE [LARGE SCALE GENOMIC DNA]</scope>
    <source>
        <strain evidence="4 5">CCUG 31170</strain>
    </source>
</reference>
<evidence type="ECO:0000256" key="3">
    <source>
        <dbReference type="ARBA" id="ARBA00023239"/>
    </source>
</evidence>
<comment type="caution">
    <text evidence="4">The sequence shown here is derived from an EMBL/GenBank/DDBJ whole genome shotgun (WGS) entry which is preliminary data.</text>
</comment>
<keyword evidence="5" id="KW-1185">Reference proteome</keyword>
<keyword evidence="2" id="KW-0831">Ubiquinone biosynthesis</keyword>
<dbReference type="GO" id="GO:0008813">
    <property type="term" value="F:chorismate lyase activity"/>
    <property type="evidence" value="ECO:0007669"/>
    <property type="project" value="InterPro"/>
</dbReference>
<keyword evidence="3" id="KW-0456">Lyase</keyword>
<dbReference type="PANTHER" id="PTHR38683:SF1">
    <property type="entry name" value="CHORISMATE PYRUVATE-LYASE"/>
    <property type="match status" value="1"/>
</dbReference>
<evidence type="ECO:0000313" key="4">
    <source>
        <dbReference type="EMBL" id="OOS06966.1"/>
    </source>
</evidence>
<dbReference type="InterPro" id="IPR007440">
    <property type="entry name" value="Chorismate--pyruvate_lyase"/>
</dbReference>
<dbReference type="SUPFAM" id="SSF64288">
    <property type="entry name" value="Chorismate lyase-like"/>
    <property type="match status" value="1"/>
</dbReference>
<accession>A0A1T0BAE1</accession>
<evidence type="ECO:0000313" key="5">
    <source>
        <dbReference type="Proteomes" id="UP000190023"/>
    </source>
</evidence>
<dbReference type="OrthoDB" id="9789493at2"/>
<dbReference type="GO" id="GO:0005829">
    <property type="term" value="C:cytosol"/>
    <property type="evidence" value="ECO:0007669"/>
    <property type="project" value="TreeGrafter"/>
</dbReference>
<protein>
    <submittedName>
        <fullName evidence="4">4-hydroxybenzoate synthetase</fullName>
    </submittedName>
</protein>
<name>A0A1T0BAE1_9PAST</name>
<dbReference type="InterPro" id="IPR028978">
    <property type="entry name" value="Chorismate_lyase_/UTRA_dom_sf"/>
</dbReference>
<keyword evidence="1" id="KW-0963">Cytoplasm</keyword>